<reference evidence="8 10" key="1">
    <citation type="submission" date="2011-10" db="EMBL/GenBank/DDBJ databases">
        <authorList>
            <person name="Quillaguamn J."/>
            <person name="Guzmn D."/>
            <person name="Balderrama-Subieta A."/>
            <person name="Cardona-Ortuo C."/>
            <person name="Guevara-Martnez M."/>
            <person name="Callisaya-Quispe N."/>
        </authorList>
    </citation>
    <scope>NUCLEOTIDE SEQUENCE [LARGE SCALE GENOMIC DNA]</scope>
    <source>
        <strain evidence="8 10">LC1</strain>
    </source>
</reference>
<feature type="transmembrane region" description="Helical" evidence="7">
    <location>
        <begin position="65"/>
        <end position="86"/>
    </location>
</feature>
<dbReference type="AlphaFoldDB" id="A0A265E3A2"/>
<dbReference type="EMBL" id="NPEY01000001">
    <property type="protein sequence ID" value="OZT76073.1"/>
    <property type="molecule type" value="Genomic_DNA"/>
</dbReference>
<name>A0A265E3A2_9GAMM</name>
<feature type="transmembrane region" description="Helical" evidence="7">
    <location>
        <begin position="288"/>
        <end position="311"/>
    </location>
</feature>
<evidence type="ECO:0000313" key="10">
    <source>
        <dbReference type="Proteomes" id="UP000005756"/>
    </source>
</evidence>
<feature type="transmembrane region" description="Helical" evidence="7">
    <location>
        <begin position="167"/>
        <end position="187"/>
    </location>
</feature>
<keyword evidence="3" id="KW-1003">Cell membrane</keyword>
<evidence type="ECO:0000256" key="1">
    <source>
        <dbReference type="ARBA" id="ARBA00004141"/>
    </source>
</evidence>
<dbReference type="OrthoDB" id="9810457at2"/>
<comment type="subcellular location">
    <subcellularLocation>
        <location evidence="1">Membrane</location>
        <topology evidence="1">Multi-pass membrane protein</topology>
    </subcellularLocation>
</comment>
<keyword evidence="11" id="KW-1185">Reference proteome</keyword>
<feature type="transmembrane region" description="Helical" evidence="7">
    <location>
        <begin position="126"/>
        <end position="146"/>
    </location>
</feature>
<evidence type="ECO:0000256" key="7">
    <source>
        <dbReference type="SAM" id="Phobius"/>
    </source>
</evidence>
<dbReference type="STRING" id="1072583.KUC_0333"/>
<evidence type="ECO:0000313" key="9">
    <source>
        <dbReference type="EMBL" id="OZT76073.1"/>
    </source>
</evidence>
<reference evidence="9 11" key="2">
    <citation type="submission" date="2017-07" db="EMBL/GenBank/DDBJ databases">
        <title>Shotgun whole genome sequences of three halophilic bacterial isolates.</title>
        <authorList>
            <person name="Pozzo T."/>
            <person name="Higdon S.M."/>
            <person name="Quillaguaman J."/>
        </authorList>
    </citation>
    <scope>NUCLEOTIDE SEQUENCE [LARGE SCALE GENOMIC DNA]</scope>
    <source>
        <strain evidence="9 11">LC1</strain>
    </source>
</reference>
<feature type="transmembrane region" description="Helical" evidence="7">
    <location>
        <begin position="256"/>
        <end position="276"/>
    </location>
</feature>
<protein>
    <submittedName>
        <fullName evidence="8">Malonate transporter</fullName>
    </submittedName>
    <submittedName>
        <fullName evidence="9">Permease</fullName>
    </submittedName>
</protein>
<gene>
    <name evidence="9" type="ORF">CE457_02310</name>
    <name evidence="8" type="ORF">KUC_0333</name>
</gene>
<keyword evidence="4 7" id="KW-0812">Transmembrane</keyword>
<evidence type="ECO:0000256" key="3">
    <source>
        <dbReference type="ARBA" id="ARBA00022475"/>
    </source>
</evidence>
<dbReference type="InterPro" id="IPR004776">
    <property type="entry name" value="Mem_transp_PIN-like"/>
</dbReference>
<dbReference type="GO" id="GO:0016020">
    <property type="term" value="C:membrane"/>
    <property type="evidence" value="ECO:0007669"/>
    <property type="project" value="UniProtKB-SubCell"/>
</dbReference>
<evidence type="ECO:0000256" key="5">
    <source>
        <dbReference type="ARBA" id="ARBA00022989"/>
    </source>
</evidence>
<sequence>MLEILAITTPIFLIIGMGFVAMRLRIVSREQMQGVGSFVMYFALPALVIRALTQNPLEEVFNVDYLLAYGLGSAIIFSLALGLAVFIKKKTLQNGAMFALGMSASNSAFTGYPVAAMVLGPPAVTFMTLSMIIENLLIIPAALILAEMGRQSGGGLACTLKQTASRLIRNPVLMAIFIGVVIALSGFSLPGPVTKAIDMVANAAGPAALFVIGGAIYGLHVRGVVMDVSQIVVGKLILHPLAIVLAFLIMPTSDPLLLAGAILFAAAPMASIYPLLGQRYGMADVAAGALMAATLASFVTFSVVIGLMRYFGVLV</sequence>
<dbReference type="Pfam" id="PF03547">
    <property type="entry name" value="Mem_trans"/>
    <property type="match status" value="2"/>
</dbReference>
<evidence type="ECO:0000256" key="6">
    <source>
        <dbReference type="ARBA" id="ARBA00023136"/>
    </source>
</evidence>
<dbReference type="PANTHER" id="PTHR36838">
    <property type="entry name" value="AUXIN EFFLUX CARRIER FAMILY PROTEIN"/>
    <property type="match status" value="1"/>
</dbReference>
<feature type="transmembrane region" description="Helical" evidence="7">
    <location>
        <begin position="34"/>
        <end position="53"/>
    </location>
</feature>
<dbReference type="GO" id="GO:0055085">
    <property type="term" value="P:transmembrane transport"/>
    <property type="evidence" value="ECO:0007669"/>
    <property type="project" value="InterPro"/>
</dbReference>
<evidence type="ECO:0000256" key="2">
    <source>
        <dbReference type="ARBA" id="ARBA00022448"/>
    </source>
</evidence>
<evidence type="ECO:0000256" key="4">
    <source>
        <dbReference type="ARBA" id="ARBA00022692"/>
    </source>
</evidence>
<evidence type="ECO:0000313" key="11">
    <source>
        <dbReference type="Proteomes" id="UP000216538"/>
    </source>
</evidence>
<evidence type="ECO:0000313" key="8">
    <source>
        <dbReference type="EMBL" id="EHJ93386.1"/>
    </source>
</evidence>
<keyword evidence="2" id="KW-0813">Transport</keyword>
<dbReference type="Proteomes" id="UP000216538">
    <property type="component" value="Unassembled WGS sequence"/>
</dbReference>
<organism evidence="8 10">
    <name type="scientific">Vreelandella boliviensis LC1</name>
    <dbReference type="NCBI Taxonomy" id="1072583"/>
    <lineage>
        <taxon>Bacteria</taxon>
        <taxon>Pseudomonadati</taxon>
        <taxon>Pseudomonadota</taxon>
        <taxon>Gammaproteobacteria</taxon>
        <taxon>Oceanospirillales</taxon>
        <taxon>Halomonadaceae</taxon>
        <taxon>Vreelandella</taxon>
    </lineage>
</organism>
<keyword evidence="5 7" id="KW-1133">Transmembrane helix</keyword>
<accession>A0A265E3A2</accession>
<feature type="transmembrane region" description="Helical" evidence="7">
    <location>
        <begin position="199"/>
        <end position="219"/>
    </location>
</feature>
<feature type="transmembrane region" description="Helical" evidence="7">
    <location>
        <begin position="231"/>
        <end position="250"/>
    </location>
</feature>
<feature type="transmembrane region" description="Helical" evidence="7">
    <location>
        <begin position="6"/>
        <end position="22"/>
    </location>
</feature>
<feature type="transmembrane region" description="Helical" evidence="7">
    <location>
        <begin position="98"/>
        <end position="120"/>
    </location>
</feature>
<proteinExistence type="predicted"/>
<dbReference type="Proteomes" id="UP000005756">
    <property type="component" value="Unassembled WGS sequence"/>
</dbReference>
<dbReference type="RefSeq" id="WP_007111322.1">
    <property type="nucleotide sequence ID" value="NZ_JH393257.1"/>
</dbReference>
<dbReference type="PANTHER" id="PTHR36838:SF1">
    <property type="entry name" value="SLR1864 PROTEIN"/>
    <property type="match status" value="1"/>
</dbReference>
<dbReference type="EMBL" id="JH393257">
    <property type="protein sequence ID" value="EHJ93386.1"/>
    <property type="molecule type" value="Genomic_DNA"/>
</dbReference>
<keyword evidence="6 7" id="KW-0472">Membrane</keyword>